<keyword evidence="2" id="KW-1185">Reference proteome</keyword>
<sequence>MEGKGASPCGRVLNCIGAPQGEKAVKGYTLPEYIENAPEKCRRNFLKVYLSNRSVFGRGERGFRISLERRGEFKALAKQFLTKINELVEDVTGADGMVYTGGDQAGLYFRFREAKKVFEAIDLRYNEEKGEIVEEKF</sequence>
<comment type="caution">
    <text evidence="1">The sequence shown here is derived from an EMBL/GenBank/DDBJ whole genome shotgun (WGS) entry which is preliminary data.</text>
</comment>
<proteinExistence type="predicted"/>
<organism evidence="1 2">
    <name type="scientific">candidate division MSBL1 archaeon SCGC-AAA259E22</name>
    <dbReference type="NCBI Taxonomy" id="1698265"/>
    <lineage>
        <taxon>Archaea</taxon>
        <taxon>Methanobacteriati</taxon>
        <taxon>Methanobacteriota</taxon>
        <taxon>candidate division MSBL1</taxon>
    </lineage>
</organism>
<protein>
    <submittedName>
        <fullName evidence="1">Uncharacterized protein</fullName>
    </submittedName>
</protein>
<dbReference type="AlphaFoldDB" id="A0A133UIE2"/>
<evidence type="ECO:0000313" key="2">
    <source>
        <dbReference type="Proteomes" id="UP000070657"/>
    </source>
</evidence>
<name>A0A133UIE2_9EURY</name>
<evidence type="ECO:0000313" key="1">
    <source>
        <dbReference type="EMBL" id="KXA93992.1"/>
    </source>
</evidence>
<accession>A0A133UIE2</accession>
<gene>
    <name evidence="1" type="ORF">AKJ66_00050</name>
</gene>
<dbReference type="Proteomes" id="UP000070657">
    <property type="component" value="Unassembled WGS sequence"/>
</dbReference>
<dbReference type="EMBL" id="LHXP01000001">
    <property type="protein sequence ID" value="KXA93992.1"/>
    <property type="molecule type" value="Genomic_DNA"/>
</dbReference>
<reference evidence="1 2" key="1">
    <citation type="journal article" date="2016" name="Sci. Rep.">
        <title>Metabolic traits of an uncultured archaeal lineage -MSBL1- from brine pools of the Red Sea.</title>
        <authorList>
            <person name="Mwirichia R."/>
            <person name="Alam I."/>
            <person name="Rashid M."/>
            <person name="Vinu M."/>
            <person name="Ba-Alawi W."/>
            <person name="Anthony Kamau A."/>
            <person name="Kamanda Ngugi D."/>
            <person name="Goker M."/>
            <person name="Klenk H.P."/>
            <person name="Bajic V."/>
            <person name="Stingl U."/>
        </authorList>
    </citation>
    <scope>NUCLEOTIDE SEQUENCE [LARGE SCALE GENOMIC DNA]</scope>
    <source>
        <strain evidence="1">SCGC-AAA259E22</strain>
    </source>
</reference>